<sequence>MLTHPTLDQLRALRLDGMAEAFLELQMQDATAELSHPEWLGLLVDREIASRDTRRFQTRMRAAKLRHIGAAIEDVDFRTPRRLDRALFQQLATGRWIADARNLMITGPCGVGKTWLACALGQRACRDNRTVIYQRLPRLFADLDLAHGDGRFPRLFRSLVKADLLILDDWGPDRLTAGQRRDLMEIVEDRHDRGSILITSQLPVAAWHDVTGEPTFADAILDRLVHNAHRLELDGPSLRRSKEPTEDVDEARRA</sequence>
<dbReference type="Proteomes" id="UP000285710">
    <property type="component" value="Unassembled WGS sequence"/>
</dbReference>
<comment type="similarity">
    <text evidence="1">Belongs to the IS21/IS1162 putative ATP-binding protein family.</text>
</comment>
<name>A0A443IQZ6_9RHOB</name>
<dbReference type="CDD" id="cd00009">
    <property type="entry name" value="AAA"/>
    <property type="match status" value="1"/>
</dbReference>
<dbReference type="PANTHER" id="PTHR30050">
    <property type="entry name" value="CHROMOSOMAL REPLICATION INITIATOR PROTEIN DNAA"/>
    <property type="match status" value="1"/>
</dbReference>
<dbReference type="InterPro" id="IPR028350">
    <property type="entry name" value="DNAC/IstB-like"/>
</dbReference>
<evidence type="ECO:0000256" key="1">
    <source>
        <dbReference type="ARBA" id="ARBA00008059"/>
    </source>
</evidence>
<reference evidence="6 7" key="2">
    <citation type="submission" date="2019-01" db="EMBL/GenBank/DDBJ databases">
        <authorList>
            <person name="Li Y."/>
        </authorList>
    </citation>
    <scope>NUCLEOTIDE SEQUENCE [LARGE SCALE GENOMIC DNA]</scope>
    <source>
        <strain evidence="6 7">2D-5</strain>
    </source>
</reference>
<feature type="domain" description="AAA+ ATPase" evidence="5">
    <location>
        <begin position="99"/>
        <end position="232"/>
    </location>
</feature>
<dbReference type="SMART" id="SM00382">
    <property type="entry name" value="AAA"/>
    <property type="match status" value="1"/>
</dbReference>
<dbReference type="SUPFAM" id="SSF52540">
    <property type="entry name" value="P-loop containing nucleoside triphosphate hydrolases"/>
    <property type="match status" value="1"/>
</dbReference>
<proteinExistence type="inferred from homology"/>
<dbReference type="GO" id="GO:0005524">
    <property type="term" value="F:ATP binding"/>
    <property type="evidence" value="ECO:0007669"/>
    <property type="project" value="UniProtKB-KW"/>
</dbReference>
<dbReference type="RefSeq" id="WP_128270213.1">
    <property type="nucleotide sequence ID" value="NZ_SAUW01000015.1"/>
</dbReference>
<evidence type="ECO:0000313" key="6">
    <source>
        <dbReference type="EMBL" id="RWR09163.1"/>
    </source>
</evidence>
<evidence type="ECO:0000313" key="7">
    <source>
        <dbReference type="Proteomes" id="UP000285710"/>
    </source>
</evidence>
<dbReference type="AlphaFoldDB" id="A0A443IQZ6"/>
<accession>A0A443IQZ6</accession>
<comment type="caution">
    <text evidence="6">The sequence shown here is derived from an EMBL/GenBank/DDBJ whole genome shotgun (WGS) entry which is preliminary data.</text>
</comment>
<dbReference type="InterPro" id="IPR027417">
    <property type="entry name" value="P-loop_NTPase"/>
</dbReference>
<dbReference type="GO" id="GO:0006260">
    <property type="term" value="P:DNA replication"/>
    <property type="evidence" value="ECO:0007669"/>
    <property type="project" value="TreeGrafter"/>
</dbReference>
<dbReference type="InterPro" id="IPR002611">
    <property type="entry name" value="IstB_ATP-bd"/>
</dbReference>
<protein>
    <submittedName>
        <fullName evidence="6">AAA family ATPase</fullName>
    </submittedName>
</protein>
<dbReference type="InterPro" id="IPR003593">
    <property type="entry name" value="AAA+_ATPase"/>
</dbReference>
<keyword evidence="7" id="KW-1185">Reference proteome</keyword>
<keyword evidence="3" id="KW-0067">ATP-binding</keyword>
<reference evidence="6 7" key="1">
    <citation type="submission" date="2019-01" db="EMBL/GenBank/DDBJ databases">
        <title>Sinorhodobacter populi sp. nov. isolated from the symptomatic bark tissue of Populus euramericana canker.</title>
        <authorList>
            <person name="Xu G."/>
        </authorList>
    </citation>
    <scope>NUCLEOTIDE SEQUENCE [LARGE SCALE GENOMIC DNA]</scope>
    <source>
        <strain evidence="6 7">2D-5</strain>
    </source>
</reference>
<dbReference type="Gene3D" id="3.40.50.300">
    <property type="entry name" value="P-loop containing nucleotide triphosphate hydrolases"/>
    <property type="match status" value="1"/>
</dbReference>
<evidence type="ECO:0000259" key="5">
    <source>
        <dbReference type="SMART" id="SM00382"/>
    </source>
</evidence>
<organism evidence="6 7">
    <name type="scientific">Paenirhodobacter populi</name>
    <dbReference type="NCBI Taxonomy" id="2306993"/>
    <lineage>
        <taxon>Bacteria</taxon>
        <taxon>Pseudomonadati</taxon>
        <taxon>Pseudomonadota</taxon>
        <taxon>Alphaproteobacteria</taxon>
        <taxon>Rhodobacterales</taxon>
        <taxon>Rhodobacter group</taxon>
        <taxon>Paenirhodobacter</taxon>
    </lineage>
</organism>
<dbReference type="PIRSF" id="PIRSF003073">
    <property type="entry name" value="DNAC_TnpB_IstB"/>
    <property type="match status" value="1"/>
</dbReference>
<evidence type="ECO:0000256" key="4">
    <source>
        <dbReference type="SAM" id="MobiDB-lite"/>
    </source>
</evidence>
<dbReference type="InterPro" id="IPR047661">
    <property type="entry name" value="IstB"/>
</dbReference>
<gene>
    <name evidence="6" type="ORF">D2T33_14275</name>
</gene>
<keyword evidence="2" id="KW-0547">Nucleotide-binding</keyword>
<feature type="region of interest" description="Disordered" evidence="4">
    <location>
        <begin position="235"/>
        <end position="254"/>
    </location>
</feature>
<dbReference type="NCBIfam" id="NF038214">
    <property type="entry name" value="IS21_help_AAA"/>
    <property type="match status" value="1"/>
</dbReference>
<dbReference type="PANTHER" id="PTHR30050:SF4">
    <property type="entry name" value="ATP-BINDING PROTEIN RV3427C IN INSERTION SEQUENCE-RELATED"/>
    <property type="match status" value="1"/>
</dbReference>
<feature type="compositionally biased region" description="Basic and acidic residues" evidence="4">
    <location>
        <begin position="240"/>
        <end position="254"/>
    </location>
</feature>
<dbReference type="Pfam" id="PF01695">
    <property type="entry name" value="IstB_IS21"/>
    <property type="match status" value="1"/>
</dbReference>
<evidence type="ECO:0000256" key="2">
    <source>
        <dbReference type="ARBA" id="ARBA00022741"/>
    </source>
</evidence>
<evidence type="ECO:0000256" key="3">
    <source>
        <dbReference type="ARBA" id="ARBA00022840"/>
    </source>
</evidence>
<dbReference type="EMBL" id="SAUW01000015">
    <property type="protein sequence ID" value="RWR09163.1"/>
    <property type="molecule type" value="Genomic_DNA"/>
</dbReference>